<keyword evidence="3 5" id="KW-0093">Biotin biosynthesis</keyword>
<feature type="active site" evidence="5">
    <location>
        <position position="216"/>
    </location>
</feature>
<dbReference type="InterPro" id="IPR029058">
    <property type="entry name" value="AB_hydrolase_fold"/>
</dbReference>
<dbReference type="InterPro" id="IPR050228">
    <property type="entry name" value="Carboxylesterase_BioH"/>
</dbReference>
<feature type="active site" description="Nucleophile" evidence="5">
    <location>
        <position position="90"/>
    </location>
</feature>
<dbReference type="Gene3D" id="3.40.50.1820">
    <property type="entry name" value="alpha/beta hydrolase"/>
    <property type="match status" value="1"/>
</dbReference>
<dbReference type="PRINTS" id="PR00111">
    <property type="entry name" value="ABHYDROLASE"/>
</dbReference>
<gene>
    <name evidence="5" type="primary">bioH</name>
    <name evidence="7" type="ORF">SAMN05216417_105179</name>
</gene>
<comment type="subunit">
    <text evidence="5">Monomer.</text>
</comment>
<comment type="function">
    <text evidence="5">The physiological role of BioH is to remove the methyl group introduced by BioC when the pimeloyl moiety is complete. It allows to synthesize pimeloyl-ACP via the fatty acid synthetic pathway through the hydrolysis of the ester bonds of pimeloyl-ACP esters.</text>
</comment>
<comment type="catalytic activity">
    <reaction evidence="5">
        <text>6-carboxyhexanoyl-[ACP] methyl ester + H2O = 6-carboxyhexanoyl-[ACP] + methanol + H(+)</text>
        <dbReference type="Rhea" id="RHEA:42700"/>
        <dbReference type="Rhea" id="RHEA-COMP:9955"/>
        <dbReference type="Rhea" id="RHEA-COMP:10186"/>
        <dbReference type="ChEBI" id="CHEBI:15377"/>
        <dbReference type="ChEBI" id="CHEBI:15378"/>
        <dbReference type="ChEBI" id="CHEBI:17790"/>
        <dbReference type="ChEBI" id="CHEBI:78846"/>
        <dbReference type="ChEBI" id="CHEBI:82735"/>
        <dbReference type="EC" id="3.1.1.85"/>
    </reaction>
</comment>
<feature type="binding site" evidence="5">
    <location>
        <position position="244"/>
    </location>
    <ligand>
        <name>substrate</name>
    </ligand>
</feature>
<dbReference type="GO" id="GO:0009102">
    <property type="term" value="P:biotin biosynthetic process"/>
    <property type="evidence" value="ECO:0007669"/>
    <property type="project" value="UniProtKB-UniRule"/>
</dbReference>
<evidence type="ECO:0000313" key="7">
    <source>
        <dbReference type="EMBL" id="SFU50734.1"/>
    </source>
</evidence>
<feature type="binding site" evidence="5">
    <location>
        <begin position="152"/>
        <end position="156"/>
    </location>
    <ligand>
        <name>substrate</name>
    </ligand>
</feature>
<feature type="binding site" evidence="5">
    <location>
        <position position="23"/>
    </location>
    <ligand>
        <name>substrate</name>
    </ligand>
</feature>
<dbReference type="HAMAP" id="MF_01260">
    <property type="entry name" value="Carboxylester"/>
    <property type="match status" value="1"/>
</dbReference>
<dbReference type="GO" id="GO:0090499">
    <property type="term" value="F:pimelyl-[acyl-carrier protein] methyl ester esterase activity"/>
    <property type="evidence" value="ECO:0007669"/>
    <property type="project" value="UniProtKB-EC"/>
</dbReference>
<dbReference type="PANTHER" id="PTHR43194:SF5">
    <property type="entry name" value="PIMELOYL-[ACYL-CARRIER PROTEIN] METHYL ESTER ESTERASE"/>
    <property type="match status" value="1"/>
</dbReference>
<organism evidence="7 8">
    <name type="scientific">Nitrosospira multiformis</name>
    <dbReference type="NCBI Taxonomy" id="1231"/>
    <lineage>
        <taxon>Bacteria</taxon>
        <taxon>Pseudomonadati</taxon>
        <taxon>Pseudomonadota</taxon>
        <taxon>Betaproteobacteria</taxon>
        <taxon>Nitrosomonadales</taxon>
        <taxon>Nitrosomonadaceae</taxon>
        <taxon>Nitrosospira</taxon>
    </lineage>
</organism>
<dbReference type="InterPro" id="IPR000073">
    <property type="entry name" value="AB_hydrolase_1"/>
</dbReference>
<feature type="domain" description="AB hydrolase-1" evidence="6">
    <location>
        <begin position="17"/>
        <end position="256"/>
    </location>
</feature>
<keyword evidence="4 5" id="KW-0378">Hydrolase</keyword>
<evidence type="ECO:0000259" key="6">
    <source>
        <dbReference type="Pfam" id="PF12697"/>
    </source>
</evidence>
<evidence type="ECO:0000256" key="5">
    <source>
        <dbReference type="HAMAP-Rule" id="MF_01260"/>
    </source>
</evidence>
<dbReference type="InterPro" id="IPR010076">
    <property type="entry name" value="BioH"/>
</dbReference>
<accession>A0A1I7GQK2</accession>
<feature type="active site" evidence="5">
    <location>
        <position position="244"/>
    </location>
</feature>
<keyword evidence="2 5" id="KW-0963">Cytoplasm</keyword>
<dbReference type="Proteomes" id="UP000182649">
    <property type="component" value="Unassembled WGS sequence"/>
</dbReference>
<dbReference type="EC" id="3.1.1.85" evidence="5"/>
<dbReference type="EMBL" id="FPBZ01000005">
    <property type="protein sequence ID" value="SFU50734.1"/>
    <property type="molecule type" value="Genomic_DNA"/>
</dbReference>
<comment type="subcellular location">
    <subcellularLocation>
        <location evidence="5">Cytoplasm</location>
    </subcellularLocation>
</comment>
<dbReference type="RefSeq" id="WP_074974354.1">
    <property type="nucleotide sequence ID" value="NZ_FPBZ01000005.1"/>
</dbReference>
<evidence type="ECO:0000256" key="1">
    <source>
        <dbReference type="ARBA" id="ARBA00022487"/>
    </source>
</evidence>
<sequence length="266" mass="30005">MGEVSLYVESLGEGPDLVLLHGWAMHSGMWGEAPEFLAQHFRVHLIDLPGHGFSRFPSLYETGGKTDVGECMVERVVEVLPPGCVICGWSLGGQLAIELALREPARVKKIVLTSTTPSFVKRKDWQWGMEELTLRAFAENLKRDFSTTMKRFLTLQVNGRGDAGKVLPEMRRLLFERSVPEPEALEAGLQIVLANDLRRKLRSIVQPALLIHGENDVIAYPEAAEWMKQQFQDAELVMLPNCSHVPFLSYPDKFVANIVRFTDEFK</sequence>
<protein>
    <recommendedName>
        <fullName evidence="5">Pimeloyl-[acyl-carrier protein] methyl ester esterase</fullName>
        <ecNumber evidence="5">3.1.1.85</ecNumber>
    </recommendedName>
    <alternativeName>
        <fullName evidence="5">Biotin synthesis protein BioH</fullName>
    </alternativeName>
    <alternativeName>
        <fullName evidence="5">Carboxylesterase BioH</fullName>
    </alternativeName>
</protein>
<dbReference type="InterPro" id="IPR000639">
    <property type="entry name" value="Epox_hydrolase-like"/>
</dbReference>
<dbReference type="SUPFAM" id="SSF53474">
    <property type="entry name" value="alpha/beta-Hydrolases"/>
    <property type="match status" value="1"/>
</dbReference>
<comment type="similarity">
    <text evidence="5">Belongs to the AB hydrolase superfamily. Carboxylesterase BioH family.</text>
</comment>
<dbReference type="OrthoDB" id="9798888at2"/>
<dbReference type="Pfam" id="PF12697">
    <property type="entry name" value="Abhydrolase_6"/>
    <property type="match status" value="1"/>
</dbReference>
<evidence type="ECO:0000313" key="8">
    <source>
        <dbReference type="Proteomes" id="UP000182649"/>
    </source>
</evidence>
<feature type="binding site" evidence="5">
    <location>
        <begin position="90"/>
        <end position="91"/>
    </location>
    <ligand>
        <name>substrate</name>
    </ligand>
</feature>
<evidence type="ECO:0000256" key="2">
    <source>
        <dbReference type="ARBA" id="ARBA00022490"/>
    </source>
</evidence>
<dbReference type="PANTHER" id="PTHR43194">
    <property type="entry name" value="HYDROLASE ALPHA/BETA FOLD FAMILY"/>
    <property type="match status" value="1"/>
</dbReference>
<comment type="pathway">
    <text evidence="5">Cofactor biosynthesis; biotin biosynthesis.</text>
</comment>
<evidence type="ECO:0000256" key="3">
    <source>
        <dbReference type="ARBA" id="ARBA00022756"/>
    </source>
</evidence>
<evidence type="ECO:0000256" key="4">
    <source>
        <dbReference type="ARBA" id="ARBA00022801"/>
    </source>
</evidence>
<dbReference type="GO" id="GO:0005737">
    <property type="term" value="C:cytoplasm"/>
    <property type="evidence" value="ECO:0007669"/>
    <property type="project" value="UniProtKB-SubCell"/>
</dbReference>
<reference evidence="7 8" key="1">
    <citation type="submission" date="2016-10" db="EMBL/GenBank/DDBJ databases">
        <authorList>
            <person name="de Groot N.N."/>
        </authorList>
    </citation>
    <scope>NUCLEOTIDE SEQUENCE [LARGE SCALE GENOMIC DNA]</scope>
    <source>
        <strain evidence="7 8">Nl14</strain>
    </source>
</reference>
<dbReference type="UniPathway" id="UPA00078"/>
<dbReference type="AlphaFoldDB" id="A0A1I7GQK2"/>
<keyword evidence="1 5" id="KW-0719">Serine esterase</keyword>
<dbReference type="PRINTS" id="PR00412">
    <property type="entry name" value="EPOXHYDRLASE"/>
</dbReference>
<proteinExistence type="inferred from homology"/>
<name>A0A1I7GQK2_9PROT</name>